<reference evidence="2" key="2">
    <citation type="submission" date="2015-04" db="EMBL/GenBank/DDBJ databases">
        <authorList>
            <consortium name="Vaginal Microbiome Consortium"/>
            <person name="Harwich M.D.Jr."/>
            <person name="Serrano M.G."/>
            <person name="Fettweis J.M."/>
            <person name="Alves J.M.P."/>
            <person name="Reimers M.A."/>
            <person name="Buck G.A."/>
            <person name="Jefferson K.K."/>
        </authorList>
    </citation>
    <scope>NUCLEOTIDE SEQUENCE</scope>
    <source>
        <strain evidence="2">SN35</strain>
    </source>
</reference>
<accession>A0A0E3UU63</accession>
<evidence type="ECO:0000256" key="1">
    <source>
        <dbReference type="SAM" id="Coils"/>
    </source>
</evidence>
<dbReference type="STRING" id="187101.VC03_00020"/>
<proteinExistence type="predicted"/>
<dbReference type="KEGG" id="sns:VC03_00020"/>
<protein>
    <recommendedName>
        <fullName evidence="4">DUF721 domain-containing protein</fullName>
    </recommendedName>
</protein>
<name>A0A0E3UU63_9FUSO</name>
<dbReference type="AlphaFoldDB" id="A0A0E3UU63"/>
<evidence type="ECO:0000313" key="2">
    <source>
        <dbReference type="EMBL" id="AKC94998.1"/>
    </source>
</evidence>
<evidence type="ECO:0000313" key="3">
    <source>
        <dbReference type="Proteomes" id="UP000033103"/>
    </source>
</evidence>
<keyword evidence="3" id="KW-1185">Reference proteome</keyword>
<keyword evidence="1" id="KW-0175">Coiled coil</keyword>
<organism evidence="2 3">
    <name type="scientific">Sneathia vaginalis</name>
    <dbReference type="NCBI Taxonomy" id="187101"/>
    <lineage>
        <taxon>Bacteria</taxon>
        <taxon>Fusobacteriati</taxon>
        <taxon>Fusobacteriota</taxon>
        <taxon>Fusobacteriia</taxon>
        <taxon>Fusobacteriales</taxon>
        <taxon>Leptotrichiaceae</taxon>
        <taxon>Sneathia</taxon>
    </lineage>
</organism>
<sequence length="269" mass="32117">MKFKSLVDIVRENSSDIWSFLVPKEFLSETCLVIDKETAIIYTKDQIYANELSFFKDEYLDAIQKKAKEVKSIKIIVNPKRFKEEKVVIRKSEKKFESVLNEKKKEAEKIFSNIQDIDEKKYLVSCLALKLVKEYYSKENKEKKCENCGDYFKGPDKICIICRNIKRKKDVQDIIKYMLDDPYLRKEYFLKILSYDELTYDLARDEVLRLLYLKLQDKYRSGKDYEKELKDYLVMDIKSPYDLVLNLEGKKIIKRLETLFGGERNEKNT</sequence>
<dbReference type="RefSeq" id="WP_046328104.1">
    <property type="nucleotide sequence ID" value="NZ_CP011280.1"/>
</dbReference>
<dbReference type="Proteomes" id="UP000033103">
    <property type="component" value="Chromosome"/>
</dbReference>
<dbReference type="OrthoDB" id="63332at2"/>
<feature type="coiled-coil region" evidence="1">
    <location>
        <begin position="89"/>
        <end position="120"/>
    </location>
</feature>
<evidence type="ECO:0008006" key="4">
    <source>
        <dbReference type="Google" id="ProtNLM"/>
    </source>
</evidence>
<reference evidence="2" key="1">
    <citation type="journal article" date="2012" name="BMC Genomics">
        <title>Genomic sequence analysis and characterization of Sneathia amnii sp. nov.</title>
        <authorList>
            <consortium name="Vaginal Microbiome Consortium (additional members)"/>
            <person name="Harwich M.D.Jr."/>
            <person name="Serrano M.G."/>
            <person name="Fettweis J.M."/>
            <person name="Alves J.M."/>
            <person name="Reimers M.A."/>
            <person name="Buck G.A."/>
            <person name="Jefferson K.K."/>
        </authorList>
    </citation>
    <scope>NUCLEOTIDE SEQUENCE [LARGE SCALE GENOMIC DNA]</scope>
    <source>
        <strain evidence="2">SN35</strain>
    </source>
</reference>
<dbReference type="HOGENOM" id="CLU_1034060_0_0_0"/>
<dbReference type="PATRIC" id="fig|1069640.6.peg.4"/>
<gene>
    <name evidence="2" type="ORF">VC03_00020</name>
</gene>
<dbReference type="EMBL" id="CP011280">
    <property type="protein sequence ID" value="AKC94998.1"/>
    <property type="molecule type" value="Genomic_DNA"/>
</dbReference>